<dbReference type="EMBL" id="LJGZ01000087">
    <property type="protein sequence ID" value="OEV19271.1"/>
    <property type="molecule type" value="Genomic_DNA"/>
</dbReference>
<dbReference type="OrthoDB" id="3370660at2"/>
<dbReference type="RefSeq" id="WP_070201853.1">
    <property type="nucleotide sequence ID" value="NZ_LJGZ01000087.1"/>
</dbReference>
<comment type="caution">
    <text evidence="1">The sequence shown here is derived from an EMBL/GenBank/DDBJ whole genome shotgun (WGS) entry which is preliminary data.</text>
</comment>
<name>A0A1E7LSY9_9ACTN</name>
<evidence type="ECO:0000313" key="2">
    <source>
        <dbReference type="Proteomes" id="UP000175971"/>
    </source>
</evidence>
<dbReference type="Proteomes" id="UP000175971">
    <property type="component" value="Unassembled WGS sequence"/>
</dbReference>
<proteinExistence type="predicted"/>
<sequence length="167" mass="17495">MTSRAGEPFELGRALTEIGQLLTVPLPPTGLTTALGDPATGEWTATQGPGFRIVPLWEGDPLTGVYAPEWNGAEEAAEGQLASLAAELDRLLGPHTTVPLHGPLLRWQGGSAVDPLYEALFDEDLYGDLAVWSPEAPAVRRLAVTVGHSAGDAPLVLAALVCDRALP</sequence>
<protein>
    <submittedName>
        <fullName evidence="1">Uncharacterized protein</fullName>
    </submittedName>
</protein>
<accession>A0A1E7LSY9</accession>
<evidence type="ECO:0000313" key="1">
    <source>
        <dbReference type="EMBL" id="OEV19271.1"/>
    </source>
</evidence>
<keyword evidence="2" id="KW-1185">Reference proteome</keyword>
<reference evidence="1 2" key="1">
    <citation type="journal article" date="2016" name="Front. Microbiol.">
        <title>Comparative Genomics Analysis of Streptomyces Species Reveals Their Adaptation to the Marine Environment and Their Diversity at the Genomic Level.</title>
        <authorList>
            <person name="Tian X."/>
            <person name="Zhang Z."/>
            <person name="Yang T."/>
            <person name="Chen M."/>
            <person name="Li J."/>
            <person name="Chen F."/>
            <person name="Yang J."/>
            <person name="Li W."/>
            <person name="Zhang B."/>
            <person name="Zhang Z."/>
            <person name="Wu J."/>
            <person name="Zhang C."/>
            <person name="Long L."/>
            <person name="Xiao J."/>
        </authorList>
    </citation>
    <scope>NUCLEOTIDE SEQUENCE [LARGE SCALE GENOMIC DNA]</scope>
    <source>
        <strain evidence="1 2">SCSIO M10372</strain>
    </source>
</reference>
<dbReference type="PATRIC" id="fig|518642.7.peg.4520"/>
<gene>
    <name evidence="1" type="ORF">AN221_17805</name>
</gene>
<dbReference type="AlphaFoldDB" id="A0A1E7LSY9"/>
<organism evidence="1 2">
    <name type="scientific">Streptomyces nanshensis</name>
    <dbReference type="NCBI Taxonomy" id="518642"/>
    <lineage>
        <taxon>Bacteria</taxon>
        <taxon>Bacillati</taxon>
        <taxon>Actinomycetota</taxon>
        <taxon>Actinomycetes</taxon>
        <taxon>Kitasatosporales</taxon>
        <taxon>Streptomycetaceae</taxon>
        <taxon>Streptomyces</taxon>
    </lineage>
</organism>